<proteinExistence type="predicted"/>
<dbReference type="RefSeq" id="WP_174409504.1">
    <property type="nucleotide sequence ID" value="NZ_BLVP01000007.1"/>
</dbReference>
<evidence type="ECO:0000313" key="3">
    <source>
        <dbReference type="Proteomes" id="UP000503820"/>
    </source>
</evidence>
<dbReference type="EMBL" id="BLVP01000007">
    <property type="protein sequence ID" value="GFM36854.1"/>
    <property type="molecule type" value="Genomic_DNA"/>
</dbReference>
<accession>A0A7J0BV16</accession>
<organism evidence="2 3">
    <name type="scientific">Desulfovibrio psychrotolerans</name>
    <dbReference type="NCBI Taxonomy" id="415242"/>
    <lineage>
        <taxon>Bacteria</taxon>
        <taxon>Pseudomonadati</taxon>
        <taxon>Thermodesulfobacteriota</taxon>
        <taxon>Desulfovibrionia</taxon>
        <taxon>Desulfovibrionales</taxon>
        <taxon>Desulfovibrionaceae</taxon>
        <taxon>Desulfovibrio</taxon>
    </lineage>
</organism>
<keyword evidence="3" id="KW-1185">Reference proteome</keyword>
<feature type="compositionally biased region" description="Basic and acidic residues" evidence="1">
    <location>
        <begin position="13"/>
        <end position="32"/>
    </location>
</feature>
<evidence type="ECO:0000313" key="2">
    <source>
        <dbReference type="EMBL" id="GFM36854.1"/>
    </source>
</evidence>
<protein>
    <submittedName>
        <fullName evidence="2">Uncharacterized protein</fullName>
    </submittedName>
</protein>
<gene>
    <name evidence="2" type="ORF">DSM19430T_15380</name>
</gene>
<feature type="region of interest" description="Disordered" evidence="1">
    <location>
        <begin position="1"/>
        <end position="32"/>
    </location>
</feature>
<sequence>MYSVDHLVHQHQKQMDKLSRQQEKAARKREKQSLRLEDAFSRLREEVTQTVCQETGVVVPALDKGARPARFGGSRTARWSFMHTLRSLLF</sequence>
<name>A0A7J0BV16_9BACT</name>
<evidence type="ECO:0000256" key="1">
    <source>
        <dbReference type="SAM" id="MobiDB-lite"/>
    </source>
</evidence>
<dbReference type="AlphaFoldDB" id="A0A7J0BV16"/>
<dbReference type="Proteomes" id="UP000503820">
    <property type="component" value="Unassembled WGS sequence"/>
</dbReference>
<reference evidence="2 3" key="1">
    <citation type="submission" date="2020-05" db="EMBL/GenBank/DDBJ databases">
        <title>Draft genome sequence of Desulfovibrio psychrotolerans JS1T.</title>
        <authorList>
            <person name="Ueno A."/>
            <person name="Tamazawa S."/>
            <person name="Tamamura S."/>
            <person name="Murakami T."/>
            <person name="Kiyama T."/>
            <person name="Inomata H."/>
            <person name="Amano Y."/>
            <person name="Miyakawa K."/>
            <person name="Tamaki H."/>
            <person name="Naganuma T."/>
            <person name="Kaneko K."/>
        </authorList>
    </citation>
    <scope>NUCLEOTIDE SEQUENCE [LARGE SCALE GENOMIC DNA]</scope>
    <source>
        <strain evidence="2 3">JS1</strain>
    </source>
</reference>
<comment type="caution">
    <text evidence="2">The sequence shown here is derived from an EMBL/GenBank/DDBJ whole genome shotgun (WGS) entry which is preliminary data.</text>
</comment>